<proteinExistence type="predicted"/>
<comment type="caution">
    <text evidence="6">The sequence shown here is derived from an EMBL/GenBank/DDBJ whole genome shotgun (WGS) entry which is preliminary data.</text>
</comment>
<keyword evidence="4" id="KW-0175">Coiled coil</keyword>
<reference evidence="6 7" key="1">
    <citation type="submission" date="2018-06" db="EMBL/GenBank/DDBJ databases">
        <title>Genomic Encyclopedia of Type Strains, Phase IV (KMG-IV): sequencing the most valuable type-strain genomes for metagenomic binning, comparative biology and taxonomic classification.</title>
        <authorList>
            <person name="Goeker M."/>
        </authorList>
    </citation>
    <scope>NUCLEOTIDE SEQUENCE [LARGE SCALE GENOMIC DNA]</scope>
    <source>
        <strain evidence="6 7">DSM 18048</strain>
    </source>
</reference>
<dbReference type="PRINTS" id="PR00035">
    <property type="entry name" value="HTHGNTR"/>
</dbReference>
<dbReference type="GO" id="GO:0003700">
    <property type="term" value="F:DNA-binding transcription factor activity"/>
    <property type="evidence" value="ECO:0007669"/>
    <property type="project" value="InterPro"/>
</dbReference>
<keyword evidence="2" id="KW-0238">DNA-binding</keyword>
<keyword evidence="7" id="KW-1185">Reference proteome</keyword>
<dbReference type="EMBL" id="QJSX01000004">
    <property type="protein sequence ID" value="PYE54833.1"/>
    <property type="molecule type" value="Genomic_DNA"/>
</dbReference>
<organism evidence="6 7">
    <name type="scientific">Deinococcus yavapaiensis KR-236</name>
    <dbReference type="NCBI Taxonomy" id="694435"/>
    <lineage>
        <taxon>Bacteria</taxon>
        <taxon>Thermotogati</taxon>
        <taxon>Deinococcota</taxon>
        <taxon>Deinococci</taxon>
        <taxon>Deinococcales</taxon>
        <taxon>Deinococcaceae</taxon>
        <taxon>Deinococcus</taxon>
    </lineage>
</organism>
<dbReference type="Pfam" id="PF00392">
    <property type="entry name" value="GntR"/>
    <property type="match status" value="1"/>
</dbReference>
<dbReference type="Gene3D" id="1.20.120.530">
    <property type="entry name" value="GntR ligand-binding domain-like"/>
    <property type="match status" value="1"/>
</dbReference>
<dbReference type="PANTHER" id="PTHR43537:SF24">
    <property type="entry name" value="GLUCONATE OPERON TRANSCRIPTIONAL REPRESSOR"/>
    <property type="match status" value="1"/>
</dbReference>
<dbReference type="Pfam" id="PF07729">
    <property type="entry name" value="FCD"/>
    <property type="match status" value="1"/>
</dbReference>
<name>A0A318SPT5_9DEIO</name>
<keyword evidence="3" id="KW-0804">Transcription</keyword>
<evidence type="ECO:0000313" key="7">
    <source>
        <dbReference type="Proteomes" id="UP000248326"/>
    </source>
</evidence>
<protein>
    <submittedName>
        <fullName evidence="6">GntR family transcriptional regulator</fullName>
    </submittedName>
</protein>
<evidence type="ECO:0000256" key="3">
    <source>
        <dbReference type="ARBA" id="ARBA00023163"/>
    </source>
</evidence>
<dbReference type="SUPFAM" id="SSF48008">
    <property type="entry name" value="GntR ligand-binding domain-like"/>
    <property type="match status" value="1"/>
</dbReference>
<dbReference type="Gene3D" id="1.10.10.10">
    <property type="entry name" value="Winged helix-like DNA-binding domain superfamily/Winged helix DNA-binding domain"/>
    <property type="match status" value="1"/>
</dbReference>
<dbReference type="InterPro" id="IPR000524">
    <property type="entry name" value="Tscrpt_reg_HTH_GntR"/>
</dbReference>
<dbReference type="InterPro" id="IPR036390">
    <property type="entry name" value="WH_DNA-bd_sf"/>
</dbReference>
<sequence>MTRVMAHEGAPRCEGVWILYTISNVFERPGLVRETVYAHLRDLILGGKFAPGEKLGEVELGTLLGVSRTPIREAVQRLVQEGLLASSANRGVWVRVLSADEAREVYEVRETLDGLGAELAARHHTDADARKLREALKRLEAAGRDYREQTALDLAFHRAVMEASHNSALLDLARTLEQRVALIKHQTRTYNAHPHTREQHHAILSGVLSGDGRSARDAAKAHVRTFAALVLAELTSTSLLTTAGDALDEQEES</sequence>
<evidence type="ECO:0000259" key="5">
    <source>
        <dbReference type="PROSITE" id="PS50949"/>
    </source>
</evidence>
<evidence type="ECO:0000256" key="4">
    <source>
        <dbReference type="SAM" id="Coils"/>
    </source>
</evidence>
<dbReference type="AlphaFoldDB" id="A0A318SPT5"/>
<feature type="coiled-coil region" evidence="4">
    <location>
        <begin position="122"/>
        <end position="149"/>
    </location>
</feature>
<dbReference type="InterPro" id="IPR008920">
    <property type="entry name" value="TF_FadR/GntR_C"/>
</dbReference>
<dbReference type="SMART" id="SM00345">
    <property type="entry name" value="HTH_GNTR"/>
    <property type="match status" value="1"/>
</dbReference>
<dbReference type="InterPro" id="IPR011711">
    <property type="entry name" value="GntR_C"/>
</dbReference>
<keyword evidence="1" id="KW-0805">Transcription regulation</keyword>
<evidence type="ECO:0000256" key="1">
    <source>
        <dbReference type="ARBA" id="ARBA00023015"/>
    </source>
</evidence>
<feature type="domain" description="HTH gntR-type" evidence="5">
    <location>
        <begin position="30"/>
        <end position="97"/>
    </location>
</feature>
<dbReference type="PANTHER" id="PTHR43537">
    <property type="entry name" value="TRANSCRIPTIONAL REGULATOR, GNTR FAMILY"/>
    <property type="match status" value="1"/>
</dbReference>
<dbReference type="CDD" id="cd07377">
    <property type="entry name" value="WHTH_GntR"/>
    <property type="match status" value="1"/>
</dbReference>
<gene>
    <name evidence="6" type="ORF">DES52_104104</name>
</gene>
<accession>A0A318SPT5</accession>
<dbReference type="PROSITE" id="PS50949">
    <property type="entry name" value="HTH_GNTR"/>
    <property type="match status" value="1"/>
</dbReference>
<dbReference type="Proteomes" id="UP000248326">
    <property type="component" value="Unassembled WGS sequence"/>
</dbReference>
<evidence type="ECO:0000256" key="2">
    <source>
        <dbReference type="ARBA" id="ARBA00023125"/>
    </source>
</evidence>
<evidence type="ECO:0000313" key="6">
    <source>
        <dbReference type="EMBL" id="PYE54833.1"/>
    </source>
</evidence>
<dbReference type="GO" id="GO:0003677">
    <property type="term" value="F:DNA binding"/>
    <property type="evidence" value="ECO:0007669"/>
    <property type="project" value="UniProtKB-KW"/>
</dbReference>
<dbReference type="SUPFAM" id="SSF46785">
    <property type="entry name" value="Winged helix' DNA-binding domain"/>
    <property type="match status" value="1"/>
</dbReference>
<dbReference type="SMART" id="SM00895">
    <property type="entry name" value="FCD"/>
    <property type="match status" value="1"/>
</dbReference>
<dbReference type="InterPro" id="IPR036388">
    <property type="entry name" value="WH-like_DNA-bd_sf"/>
</dbReference>